<keyword evidence="6" id="KW-1185">Reference proteome</keyword>
<dbReference type="InterPro" id="IPR023346">
    <property type="entry name" value="Lysozyme-like_dom_sf"/>
</dbReference>
<dbReference type="PANTHER" id="PTHR37423">
    <property type="entry name" value="SOLUBLE LYTIC MUREIN TRANSGLYCOSYLASE-RELATED"/>
    <property type="match status" value="1"/>
</dbReference>
<dbReference type="PANTHER" id="PTHR37423:SF2">
    <property type="entry name" value="MEMBRANE-BOUND LYTIC MUREIN TRANSGLYCOSYLASE C"/>
    <property type="match status" value="1"/>
</dbReference>
<dbReference type="Pfam" id="PF01464">
    <property type="entry name" value="SLT"/>
    <property type="match status" value="1"/>
</dbReference>
<reference evidence="5 6" key="1">
    <citation type="submission" date="2016-10" db="EMBL/GenBank/DDBJ databases">
        <authorList>
            <person name="de Groot N.N."/>
        </authorList>
    </citation>
    <scope>NUCLEOTIDE SEQUENCE [LARGE SCALE GENOMIC DNA]</scope>
    <source>
        <strain evidence="6">L7-484,KACC 16230,DSM 25025</strain>
    </source>
</reference>
<organism evidence="5 6">
    <name type="scientific">Aureimonas jatrophae</name>
    <dbReference type="NCBI Taxonomy" id="1166073"/>
    <lineage>
        <taxon>Bacteria</taxon>
        <taxon>Pseudomonadati</taxon>
        <taxon>Pseudomonadota</taxon>
        <taxon>Alphaproteobacteria</taxon>
        <taxon>Hyphomicrobiales</taxon>
        <taxon>Aurantimonadaceae</taxon>
        <taxon>Aureimonas</taxon>
    </lineage>
</organism>
<evidence type="ECO:0000313" key="6">
    <source>
        <dbReference type="Proteomes" id="UP000198793"/>
    </source>
</evidence>
<feature type="signal peptide" evidence="3">
    <location>
        <begin position="1"/>
        <end position="23"/>
    </location>
</feature>
<comment type="similarity">
    <text evidence="2">Belongs to the virb1 family.</text>
</comment>
<dbReference type="InterPro" id="IPR008258">
    <property type="entry name" value="Transglycosylase_SLT_dom_1"/>
</dbReference>
<evidence type="ECO:0000256" key="3">
    <source>
        <dbReference type="SAM" id="SignalP"/>
    </source>
</evidence>
<evidence type="ECO:0000256" key="2">
    <source>
        <dbReference type="ARBA" id="ARBA00009387"/>
    </source>
</evidence>
<evidence type="ECO:0000313" key="5">
    <source>
        <dbReference type="EMBL" id="SDN55712.1"/>
    </source>
</evidence>
<feature type="domain" description="Transglycosylase SLT" evidence="4">
    <location>
        <begin position="65"/>
        <end position="161"/>
    </location>
</feature>
<proteinExistence type="inferred from homology"/>
<sequence>MTKLPAMACAVTLSLAHFSAAFADSASSTSTAPLKPADIQTPQAAATAAAEPTDSTLAARPFADIIEREARANGVSVQLAHAIVSVESRYRVDVTGRAGEIGLMQIKPATARDMGFEGDATDLYNPIVNIRYGMKYLAGAERRGGGTLCGTILKYNAGHYSRRMNPTSARYCEKVKLVLASLDSDRSRDSGI</sequence>
<dbReference type="RefSeq" id="WP_090667703.1">
    <property type="nucleotide sequence ID" value="NZ_FNIT01000001.1"/>
</dbReference>
<dbReference type="OrthoDB" id="9788661at2"/>
<feature type="chain" id="PRO_5011524029" evidence="3">
    <location>
        <begin position="24"/>
        <end position="192"/>
    </location>
</feature>
<dbReference type="AlphaFoldDB" id="A0A1H0CCW1"/>
<dbReference type="EMBL" id="FNIT01000001">
    <property type="protein sequence ID" value="SDN55712.1"/>
    <property type="molecule type" value="Genomic_DNA"/>
</dbReference>
<evidence type="ECO:0000256" key="1">
    <source>
        <dbReference type="ARBA" id="ARBA00007734"/>
    </source>
</evidence>
<evidence type="ECO:0000259" key="4">
    <source>
        <dbReference type="Pfam" id="PF01464"/>
    </source>
</evidence>
<dbReference type="Proteomes" id="UP000198793">
    <property type="component" value="Unassembled WGS sequence"/>
</dbReference>
<gene>
    <name evidence="5" type="ORF">SAMN05192530_101251</name>
</gene>
<comment type="similarity">
    <text evidence="1">Belongs to the transglycosylase Slt family.</text>
</comment>
<name>A0A1H0CCW1_9HYPH</name>
<dbReference type="STRING" id="1166073.SAMN05192530_101251"/>
<protein>
    <submittedName>
        <fullName evidence="5">Transglycosylase SLT domain-containing protein</fullName>
    </submittedName>
</protein>
<accession>A0A1H0CCW1</accession>
<dbReference type="SUPFAM" id="SSF53955">
    <property type="entry name" value="Lysozyme-like"/>
    <property type="match status" value="1"/>
</dbReference>
<keyword evidence="3" id="KW-0732">Signal</keyword>
<dbReference type="Gene3D" id="1.10.530.10">
    <property type="match status" value="1"/>
</dbReference>